<reference evidence="4" key="2">
    <citation type="submission" date="2023-06" db="EMBL/GenBank/DDBJ databases">
        <authorList>
            <consortium name="Lawrence Berkeley National Laboratory"/>
            <person name="Haridas S."/>
            <person name="Hensen N."/>
            <person name="Bonometti L."/>
            <person name="Westerberg I."/>
            <person name="Brannstrom I.O."/>
            <person name="Guillou S."/>
            <person name="Cros-Aarteil S."/>
            <person name="Calhoun S."/>
            <person name="Kuo A."/>
            <person name="Mondo S."/>
            <person name="Pangilinan J."/>
            <person name="Riley R."/>
            <person name="Labutti K."/>
            <person name="Andreopoulos B."/>
            <person name="Lipzen A."/>
            <person name="Chen C."/>
            <person name="Yanf M."/>
            <person name="Daum C."/>
            <person name="Ng V."/>
            <person name="Clum A."/>
            <person name="Steindorff A."/>
            <person name="Ohm R."/>
            <person name="Martin F."/>
            <person name="Silar P."/>
            <person name="Natvig D."/>
            <person name="Lalanne C."/>
            <person name="Gautier V."/>
            <person name="Ament-Velasquez S.L."/>
            <person name="Kruys A."/>
            <person name="Hutchinson M.I."/>
            <person name="Powell A.J."/>
            <person name="Barry K."/>
            <person name="Miller A.N."/>
            <person name="Grigoriev I.V."/>
            <person name="Debuchy R."/>
            <person name="Gladieux P."/>
            <person name="Thoren M.H."/>
            <person name="Johannesson H."/>
        </authorList>
    </citation>
    <scope>NUCLEOTIDE SEQUENCE</scope>
    <source>
        <strain evidence="4">SMH4131-1</strain>
    </source>
</reference>
<keyword evidence="2" id="KW-0472">Membrane</keyword>
<evidence type="ECO:0000313" key="5">
    <source>
        <dbReference type="Proteomes" id="UP001286456"/>
    </source>
</evidence>
<keyword evidence="2" id="KW-1133">Transmembrane helix</keyword>
<dbReference type="CDD" id="cd07061">
    <property type="entry name" value="HP_HAP_like"/>
    <property type="match status" value="1"/>
</dbReference>
<keyword evidence="5" id="KW-1185">Reference proteome</keyword>
<proteinExistence type="inferred from homology"/>
<evidence type="ECO:0000256" key="2">
    <source>
        <dbReference type="SAM" id="Phobius"/>
    </source>
</evidence>
<dbReference type="EMBL" id="JAUEPO010000004">
    <property type="protein sequence ID" value="KAK3323904.1"/>
    <property type="molecule type" value="Genomic_DNA"/>
</dbReference>
<keyword evidence="3" id="KW-0732">Signal</keyword>
<feature type="transmembrane region" description="Helical" evidence="2">
    <location>
        <begin position="436"/>
        <end position="459"/>
    </location>
</feature>
<dbReference type="SUPFAM" id="SSF53254">
    <property type="entry name" value="Phosphoglycerate mutase-like"/>
    <property type="match status" value="1"/>
</dbReference>
<dbReference type="AlphaFoldDB" id="A0AAE0IF01"/>
<organism evidence="4 5">
    <name type="scientific">Cercophora scortea</name>
    <dbReference type="NCBI Taxonomy" id="314031"/>
    <lineage>
        <taxon>Eukaryota</taxon>
        <taxon>Fungi</taxon>
        <taxon>Dikarya</taxon>
        <taxon>Ascomycota</taxon>
        <taxon>Pezizomycotina</taxon>
        <taxon>Sordariomycetes</taxon>
        <taxon>Sordariomycetidae</taxon>
        <taxon>Sordariales</taxon>
        <taxon>Lasiosphaeriaceae</taxon>
        <taxon>Cercophora</taxon>
    </lineage>
</organism>
<accession>A0AAE0IF01</accession>
<dbReference type="PANTHER" id="PTHR11567">
    <property type="entry name" value="ACID PHOSPHATASE-RELATED"/>
    <property type="match status" value="1"/>
</dbReference>
<gene>
    <name evidence="4" type="ORF">B0T19DRAFT_443359</name>
</gene>
<name>A0AAE0IF01_9PEZI</name>
<feature type="chain" id="PRO_5042102607" evidence="3">
    <location>
        <begin position="19"/>
        <end position="489"/>
    </location>
</feature>
<dbReference type="Pfam" id="PF00328">
    <property type="entry name" value="His_Phos_2"/>
    <property type="match status" value="1"/>
</dbReference>
<dbReference type="GO" id="GO:0016791">
    <property type="term" value="F:phosphatase activity"/>
    <property type="evidence" value="ECO:0007669"/>
    <property type="project" value="TreeGrafter"/>
</dbReference>
<dbReference type="Proteomes" id="UP001286456">
    <property type="component" value="Unassembled WGS sequence"/>
</dbReference>
<dbReference type="InterPro" id="IPR000560">
    <property type="entry name" value="His_Pase_clade-2"/>
</dbReference>
<keyword evidence="2" id="KW-0812">Transmembrane</keyword>
<comment type="caution">
    <text evidence="4">The sequence shown here is derived from an EMBL/GenBank/DDBJ whole genome shotgun (WGS) entry which is preliminary data.</text>
</comment>
<dbReference type="InterPro" id="IPR029033">
    <property type="entry name" value="His_PPase_superfam"/>
</dbReference>
<sequence length="489" mass="51157">MQLVSLLVLAPSLPFAAAETVLGAFIFHRHGDRTTKSYNPVTLTPLGAEQVFTSGSWYRDNYISADAPSKINGVSSDLAVLSQLSITSTIDNVLQNSAQVFLQGLYPPAGSLAIQKLANGSSINTPFNGYQYIPVNAVTSPTSGKGAEETNGWLQAGSGCTKAIASSNSYFQSAEYLATLDSTKDFYQSLLPVYNATFPSPNATFKNAYTIYDFVHVSTVHNTTSAIPSHDLLTPSTLHQLQTLADTHEYNLAYNASSPIRAIAGSVLAAQIISALNTTLSAPASKKSAQKLTTQFGAYGTFMAFFGLANAPAASKDFYGVVDYASSMVFELVTNASLPTSGAVNPADVSVRFLFANGSASAANVPQAYPLFGRTETTLKWDVFVQEMEKFAIGTTAVWCDACGNTDGICSPASLGIATADDNESGSSDGGVSRPVAGVIGAVVAIAVILAVQGLVMLVGGLRLAKKETVALARKASHDGVSVSTEGRV</sequence>
<protein>
    <submittedName>
        <fullName evidence="4">Histidine phosphatase superfamily</fullName>
    </submittedName>
</protein>
<dbReference type="InterPro" id="IPR050645">
    <property type="entry name" value="Histidine_acid_phosphatase"/>
</dbReference>
<evidence type="ECO:0000256" key="3">
    <source>
        <dbReference type="SAM" id="SignalP"/>
    </source>
</evidence>
<dbReference type="PANTHER" id="PTHR11567:SF142">
    <property type="entry name" value="PHOSPHOGLYCERATE MUTASE-LIKE PROTEIN"/>
    <property type="match status" value="1"/>
</dbReference>
<reference evidence="4" key="1">
    <citation type="journal article" date="2023" name="Mol. Phylogenet. Evol.">
        <title>Genome-scale phylogeny and comparative genomics of the fungal order Sordariales.</title>
        <authorList>
            <person name="Hensen N."/>
            <person name="Bonometti L."/>
            <person name="Westerberg I."/>
            <person name="Brannstrom I.O."/>
            <person name="Guillou S."/>
            <person name="Cros-Aarteil S."/>
            <person name="Calhoun S."/>
            <person name="Haridas S."/>
            <person name="Kuo A."/>
            <person name="Mondo S."/>
            <person name="Pangilinan J."/>
            <person name="Riley R."/>
            <person name="LaButti K."/>
            <person name="Andreopoulos B."/>
            <person name="Lipzen A."/>
            <person name="Chen C."/>
            <person name="Yan M."/>
            <person name="Daum C."/>
            <person name="Ng V."/>
            <person name="Clum A."/>
            <person name="Steindorff A."/>
            <person name="Ohm R.A."/>
            <person name="Martin F."/>
            <person name="Silar P."/>
            <person name="Natvig D.O."/>
            <person name="Lalanne C."/>
            <person name="Gautier V."/>
            <person name="Ament-Velasquez S.L."/>
            <person name="Kruys A."/>
            <person name="Hutchinson M.I."/>
            <person name="Powell A.J."/>
            <person name="Barry K."/>
            <person name="Miller A.N."/>
            <person name="Grigoriev I.V."/>
            <person name="Debuchy R."/>
            <person name="Gladieux P."/>
            <person name="Hiltunen Thoren M."/>
            <person name="Johannesson H."/>
        </authorList>
    </citation>
    <scope>NUCLEOTIDE SEQUENCE</scope>
    <source>
        <strain evidence="4">SMH4131-1</strain>
    </source>
</reference>
<dbReference type="Gene3D" id="3.40.50.1240">
    <property type="entry name" value="Phosphoglycerate mutase-like"/>
    <property type="match status" value="1"/>
</dbReference>
<comment type="similarity">
    <text evidence="1">Belongs to the histidine acid phosphatase family.</text>
</comment>
<evidence type="ECO:0000256" key="1">
    <source>
        <dbReference type="ARBA" id="ARBA00005375"/>
    </source>
</evidence>
<evidence type="ECO:0000313" key="4">
    <source>
        <dbReference type="EMBL" id="KAK3323904.1"/>
    </source>
</evidence>
<feature type="signal peptide" evidence="3">
    <location>
        <begin position="1"/>
        <end position="18"/>
    </location>
</feature>